<reference evidence="2 3" key="1">
    <citation type="submission" date="2019-04" db="EMBL/GenBank/DDBJ databases">
        <title>Friends and foes A comparative genomics studyof 23 Aspergillus species from section Flavi.</title>
        <authorList>
            <consortium name="DOE Joint Genome Institute"/>
            <person name="Kjaerbolling I."/>
            <person name="Vesth T."/>
            <person name="Frisvad J.C."/>
            <person name="Nybo J.L."/>
            <person name="Theobald S."/>
            <person name="Kildgaard S."/>
            <person name="Isbrandt T."/>
            <person name="Kuo A."/>
            <person name="Sato A."/>
            <person name="Lyhne E.K."/>
            <person name="Kogle M.E."/>
            <person name="Wiebenga A."/>
            <person name="Kun R.S."/>
            <person name="Lubbers R.J."/>
            <person name="Makela M.R."/>
            <person name="Barry K."/>
            <person name="Chovatia M."/>
            <person name="Clum A."/>
            <person name="Daum C."/>
            <person name="Haridas S."/>
            <person name="He G."/>
            <person name="LaButti K."/>
            <person name="Lipzen A."/>
            <person name="Mondo S."/>
            <person name="Riley R."/>
            <person name="Salamov A."/>
            <person name="Simmons B.A."/>
            <person name="Magnuson J.K."/>
            <person name="Henrissat B."/>
            <person name="Mortensen U.H."/>
            <person name="Larsen T.O."/>
            <person name="Devries R.P."/>
            <person name="Grigoriev I.V."/>
            <person name="Machida M."/>
            <person name="Baker S.E."/>
            <person name="Andersen M.R."/>
        </authorList>
    </citation>
    <scope>NUCLEOTIDE SEQUENCE [LARGE SCALE GENOMIC DNA]</scope>
    <source>
        <strain evidence="2 3">CBS 763.97</strain>
    </source>
</reference>
<feature type="domain" description="Methyltransferase" evidence="1">
    <location>
        <begin position="302"/>
        <end position="388"/>
    </location>
</feature>
<dbReference type="OrthoDB" id="66144at2759"/>
<evidence type="ECO:0000313" key="2">
    <source>
        <dbReference type="EMBL" id="KAE8361484.1"/>
    </source>
</evidence>
<evidence type="ECO:0000259" key="1">
    <source>
        <dbReference type="Pfam" id="PF13649"/>
    </source>
</evidence>
<dbReference type="Gene3D" id="3.40.50.150">
    <property type="entry name" value="Vaccinia Virus protein VP39"/>
    <property type="match status" value="1"/>
</dbReference>
<organism evidence="2 3">
    <name type="scientific">Aspergillus caelatus</name>
    <dbReference type="NCBI Taxonomy" id="61420"/>
    <lineage>
        <taxon>Eukaryota</taxon>
        <taxon>Fungi</taxon>
        <taxon>Dikarya</taxon>
        <taxon>Ascomycota</taxon>
        <taxon>Pezizomycotina</taxon>
        <taxon>Eurotiomycetes</taxon>
        <taxon>Eurotiomycetidae</taxon>
        <taxon>Eurotiales</taxon>
        <taxon>Aspergillaceae</taxon>
        <taxon>Aspergillus</taxon>
        <taxon>Aspergillus subgen. Circumdati</taxon>
    </lineage>
</organism>
<sequence length="466" mass="52062">MKIGLLVLRGDVVEEVSDAGPSTIDLSRYIPQARHQFETLYIGKSKAEADIDDICRDGYDIVLNYMTAESADGVSTAAAITRYLEAKDISVLNRPFYTQTTEAGEETHRFRMSIKTPQLNLEHLKGNRWVILAMEMGREEMVFSPAQCGTSVCLDGDNSHSASTDFAWVREDPLQSMLNSMALDVLRVSGGGFVRVEASLNTEADNMYLEGLLCPPRALYGDGYTTYDDVVIKEEFPGGHMAFLNMLITSKQIRSGQDHARNQHLAGVYDGFAPRYHAARANTGLSRMQENMSREYDISGTVLDLACGNGEFGATLHEHGVSARVTGIDVSEGMTRSSYIQDHYEKPLLIGPMDELIMGMPEFDHVVCFAAFQFLDPVHLTACLARMFMIAQRSVTAIHEDLTEMYIEDIKKRNGELCSNFNHISTLEDFGVPKGWMQVLMERFPLYDNPNLGVTVYGFAVRFERT</sequence>
<evidence type="ECO:0000313" key="3">
    <source>
        <dbReference type="Proteomes" id="UP000326268"/>
    </source>
</evidence>
<name>A0A5N6ZV42_9EURO</name>
<dbReference type="GeneID" id="43657522"/>
<accession>A0A5N6ZV42</accession>
<proteinExistence type="predicted"/>
<keyword evidence="3" id="KW-1185">Reference proteome</keyword>
<dbReference type="CDD" id="cd02440">
    <property type="entry name" value="AdoMet_MTases"/>
    <property type="match status" value="1"/>
</dbReference>
<dbReference type="SUPFAM" id="SSF53335">
    <property type="entry name" value="S-adenosyl-L-methionine-dependent methyltransferases"/>
    <property type="match status" value="1"/>
</dbReference>
<dbReference type="RefSeq" id="XP_031924565.1">
    <property type="nucleotide sequence ID" value="XM_032073076.1"/>
</dbReference>
<dbReference type="InterPro" id="IPR041698">
    <property type="entry name" value="Methyltransf_25"/>
</dbReference>
<dbReference type="EMBL" id="ML737734">
    <property type="protein sequence ID" value="KAE8361484.1"/>
    <property type="molecule type" value="Genomic_DNA"/>
</dbReference>
<dbReference type="Proteomes" id="UP000326268">
    <property type="component" value="Unassembled WGS sequence"/>
</dbReference>
<gene>
    <name evidence="2" type="ORF">BDV27DRAFT_160674</name>
</gene>
<dbReference type="Pfam" id="PF13649">
    <property type="entry name" value="Methyltransf_25"/>
    <property type="match status" value="1"/>
</dbReference>
<protein>
    <recommendedName>
        <fullName evidence="1">Methyltransferase domain-containing protein</fullName>
    </recommendedName>
</protein>
<dbReference type="InterPro" id="IPR029063">
    <property type="entry name" value="SAM-dependent_MTases_sf"/>
</dbReference>
<dbReference type="AlphaFoldDB" id="A0A5N6ZV42"/>